<name>W8KKX3_9GAMM</name>
<dbReference type="HOGENOM" id="CLU_158704_0_0_6"/>
<accession>W8KKX3</accession>
<proteinExistence type="predicted"/>
<dbReference type="KEGG" id="hhc:M911_12445"/>
<evidence type="ECO:0000313" key="2">
    <source>
        <dbReference type="Proteomes" id="UP000019442"/>
    </source>
</evidence>
<sequence>MNSRTQQTYVGIHNDLHGGMTPIGGIIKDAWIFELLPETETCEGWTTAQIQVLHDKVNATWDQYGLRVSNLPPEIRERHTRIHDQAIEKARSMGWMPGRDSDAEM</sequence>
<dbReference type="EMBL" id="CP007268">
    <property type="protein sequence ID" value="AHK79823.1"/>
    <property type="molecule type" value="Genomic_DNA"/>
</dbReference>
<organism evidence="1 2">
    <name type="scientific">Ectothiorhodospira haloalkaliphila</name>
    <dbReference type="NCBI Taxonomy" id="421628"/>
    <lineage>
        <taxon>Bacteria</taxon>
        <taxon>Pseudomonadati</taxon>
        <taxon>Pseudomonadota</taxon>
        <taxon>Gammaproteobacteria</taxon>
        <taxon>Chromatiales</taxon>
        <taxon>Ectothiorhodospiraceae</taxon>
        <taxon>Ectothiorhodospira</taxon>
    </lineage>
</organism>
<dbReference type="RefSeq" id="WP_025282319.1">
    <property type="nucleotide sequence ID" value="NZ_CP007268.1"/>
</dbReference>
<gene>
    <name evidence="1" type="ORF">M911_12445</name>
</gene>
<reference evidence="2" key="2">
    <citation type="submission" date="2014-02" db="EMBL/GenBank/DDBJ databases">
        <title>Draft Genome Sequence of extremely halophilic bacteria Halorhodospira halochloris.</title>
        <authorList>
            <person name="Singh K.S."/>
        </authorList>
    </citation>
    <scope>NUCLEOTIDE SEQUENCE [LARGE SCALE GENOMIC DNA]</scope>
    <source>
        <strain evidence="2">A</strain>
    </source>
</reference>
<dbReference type="AlphaFoldDB" id="W8KKX3"/>
<reference evidence="1 2" key="1">
    <citation type="journal article" date="2014" name="J Genomics">
        <title>Draft Genome Sequence of the Extremely Halophilic Phototrophic Purple Sulfur Bacterium Halorhodospira halochloris.</title>
        <authorList>
            <person name="Singh K.S."/>
            <person name="Kirksey J."/>
            <person name="Hoff W.D."/>
            <person name="Deole R."/>
        </authorList>
    </citation>
    <scope>NUCLEOTIDE SEQUENCE [LARGE SCALE GENOMIC DNA]</scope>
    <source>
        <strain evidence="1 2">A</strain>
    </source>
</reference>
<keyword evidence="2" id="KW-1185">Reference proteome</keyword>
<dbReference type="OrthoDB" id="9791200at2"/>
<protein>
    <submittedName>
        <fullName evidence="1">Uncharacterized protein</fullName>
    </submittedName>
</protein>
<dbReference type="PATRIC" id="fig|1354791.3.peg.2977"/>
<dbReference type="Proteomes" id="UP000019442">
    <property type="component" value="Chromosome"/>
</dbReference>
<evidence type="ECO:0000313" key="1">
    <source>
        <dbReference type="EMBL" id="AHK79823.1"/>
    </source>
</evidence>